<evidence type="ECO:0000313" key="8">
    <source>
        <dbReference type="Proteomes" id="UP001500194"/>
    </source>
</evidence>
<feature type="transmembrane region" description="Helical" evidence="5">
    <location>
        <begin position="304"/>
        <end position="326"/>
    </location>
</feature>
<name>A0AAV3T0S0_9EURY</name>
<keyword evidence="5" id="KW-0653">Protein transport</keyword>
<keyword evidence="3 5" id="KW-1133">Transmembrane helix</keyword>
<dbReference type="PRINTS" id="PR01840">
    <property type="entry name" value="TATCFAMILY"/>
</dbReference>
<dbReference type="RefSeq" id="WP_227261141.1">
    <property type="nucleotide sequence ID" value="NZ_BAAADU010000002.1"/>
</dbReference>
<feature type="transmembrane region" description="Helical" evidence="5">
    <location>
        <begin position="160"/>
        <end position="178"/>
    </location>
</feature>
<keyword evidence="4 5" id="KW-0472">Membrane</keyword>
<comment type="caution">
    <text evidence="7">The sequence shown here is derived from an EMBL/GenBank/DDBJ whole genome shotgun (WGS) entry which is preliminary data.</text>
</comment>
<dbReference type="GO" id="GO:0043953">
    <property type="term" value="P:protein transport by the Tat complex"/>
    <property type="evidence" value="ECO:0007669"/>
    <property type="project" value="UniProtKB-UniRule"/>
</dbReference>
<evidence type="ECO:0000256" key="3">
    <source>
        <dbReference type="ARBA" id="ARBA00022989"/>
    </source>
</evidence>
<evidence type="ECO:0000256" key="4">
    <source>
        <dbReference type="ARBA" id="ARBA00023136"/>
    </source>
</evidence>
<feature type="transmembrane region" description="Helical" evidence="5">
    <location>
        <begin position="221"/>
        <end position="241"/>
    </location>
</feature>
<comment type="subcellular location">
    <subcellularLocation>
        <location evidence="5">Cell membrane</location>
        <topology evidence="5">Multi-pass membrane protein</topology>
    </subcellularLocation>
    <subcellularLocation>
        <location evidence="1">Membrane</location>
        <topology evidence="1">Multi-pass membrane protein</topology>
    </subcellularLocation>
</comment>
<protein>
    <recommendedName>
        <fullName evidence="5">Sec-independent protein translocase protein TatC</fullName>
    </recommendedName>
</protein>
<dbReference type="GO" id="GO:0065002">
    <property type="term" value="P:intracellular protein transmembrane transport"/>
    <property type="evidence" value="ECO:0007669"/>
    <property type="project" value="TreeGrafter"/>
</dbReference>
<proteinExistence type="inferred from homology"/>
<reference evidence="7 8" key="1">
    <citation type="journal article" date="2019" name="Int. J. Syst. Evol. Microbiol.">
        <title>The Global Catalogue of Microorganisms (GCM) 10K type strain sequencing project: providing services to taxonomists for standard genome sequencing and annotation.</title>
        <authorList>
            <consortium name="The Broad Institute Genomics Platform"/>
            <consortium name="The Broad Institute Genome Sequencing Center for Infectious Disease"/>
            <person name="Wu L."/>
            <person name="Ma J."/>
        </authorList>
    </citation>
    <scope>NUCLEOTIDE SEQUENCE [LARGE SCALE GENOMIC DNA]</scope>
    <source>
        <strain evidence="7 8">JCM 16327</strain>
    </source>
</reference>
<keyword evidence="2 5" id="KW-0812">Transmembrane</keyword>
<feature type="transmembrane region" description="Helical" evidence="5">
    <location>
        <begin position="338"/>
        <end position="355"/>
    </location>
</feature>
<evidence type="ECO:0000313" key="7">
    <source>
        <dbReference type="EMBL" id="GAA0650449.1"/>
    </source>
</evidence>
<comment type="subunit">
    <text evidence="5">Forms a complex with TatA.</text>
</comment>
<dbReference type="Pfam" id="PF00902">
    <property type="entry name" value="TatC"/>
    <property type="match status" value="1"/>
</dbReference>
<keyword evidence="8" id="KW-1185">Reference proteome</keyword>
<feature type="region of interest" description="Disordered" evidence="6">
    <location>
        <begin position="1"/>
        <end position="144"/>
    </location>
</feature>
<keyword evidence="5" id="KW-0811">Translocation</keyword>
<evidence type="ECO:0000256" key="6">
    <source>
        <dbReference type="SAM" id="MobiDB-lite"/>
    </source>
</evidence>
<sequence length="386" mass="41810">MGDGEDAERADTGEARRPGADVPVGDHDESQHPKPDDGSNASADTSGEREPDDDANEASADDVTPAVRRVEPTPAVRRVAPTPAVERVEDAEPTLAEPERPLEDEATVESDEAFPDMPEDSMGGATPVERKNETVGGVEGPETDEELPLADHVEEMIKRLAIVVGVAGLVSIAVWPLGEEVINHLWYAVIPATPPAPTGTAGRGAPHLYQPLELLITQFKVASLAGLIAALPVFVYQTYAFMRPGLYPNERRYYLAAVPMSLVLAVLGLTFAYFVVLPAVFGYFYNYSQPVADIAFALSDTFNLILILMGYLAVVFQIPLFIMLAIMMGITTRRWLESRRLLFWGAFLGISFLFTPDPTGVAPILVAVTMVVLFEGTLGALRWTGN</sequence>
<gene>
    <name evidence="5" type="primary">tatC</name>
    <name evidence="7" type="ORF">GCM10009019_11600</name>
</gene>
<evidence type="ECO:0000256" key="5">
    <source>
        <dbReference type="HAMAP-Rule" id="MF_00902"/>
    </source>
</evidence>
<dbReference type="HAMAP" id="MF_00902">
    <property type="entry name" value="TatC"/>
    <property type="match status" value="1"/>
</dbReference>
<dbReference type="PANTHER" id="PTHR30371:SF0">
    <property type="entry name" value="SEC-INDEPENDENT PROTEIN TRANSLOCASE PROTEIN TATC, CHLOROPLASTIC-RELATED"/>
    <property type="match status" value="1"/>
</dbReference>
<accession>A0AAV3T0S0</accession>
<organism evidence="7 8">
    <name type="scientific">Salarchaeum japonicum</name>
    <dbReference type="NCBI Taxonomy" id="555573"/>
    <lineage>
        <taxon>Archaea</taxon>
        <taxon>Methanobacteriati</taxon>
        <taxon>Methanobacteriota</taxon>
        <taxon>Stenosarchaea group</taxon>
        <taxon>Halobacteria</taxon>
        <taxon>Halobacteriales</taxon>
        <taxon>Halobacteriaceae</taxon>
    </lineage>
</organism>
<feature type="transmembrane region" description="Helical" evidence="5">
    <location>
        <begin position="361"/>
        <end position="381"/>
    </location>
</feature>
<dbReference type="PANTHER" id="PTHR30371">
    <property type="entry name" value="SEC-INDEPENDENT PROTEIN TRANSLOCASE PROTEIN TATC"/>
    <property type="match status" value="1"/>
</dbReference>
<feature type="compositionally biased region" description="Acidic residues" evidence="6">
    <location>
        <begin position="50"/>
        <end position="60"/>
    </location>
</feature>
<feature type="compositionally biased region" description="Basic and acidic residues" evidence="6">
    <location>
        <begin position="7"/>
        <end position="37"/>
    </location>
</feature>
<dbReference type="EMBL" id="BAAADU010000002">
    <property type="protein sequence ID" value="GAA0650449.1"/>
    <property type="molecule type" value="Genomic_DNA"/>
</dbReference>
<feature type="transmembrane region" description="Helical" evidence="5">
    <location>
        <begin position="253"/>
        <end position="284"/>
    </location>
</feature>
<dbReference type="GO" id="GO:0009977">
    <property type="term" value="F:proton motive force dependent protein transmembrane transporter activity"/>
    <property type="evidence" value="ECO:0007669"/>
    <property type="project" value="TreeGrafter"/>
</dbReference>
<keyword evidence="5" id="KW-1003">Cell membrane</keyword>
<dbReference type="GO" id="GO:0033281">
    <property type="term" value="C:TAT protein transport complex"/>
    <property type="evidence" value="ECO:0007669"/>
    <property type="project" value="UniProtKB-UniRule"/>
</dbReference>
<dbReference type="GeneID" id="68571713"/>
<keyword evidence="5" id="KW-0813">Transport</keyword>
<comment type="function">
    <text evidence="5">Part of the twin-arginine translocation (Tat) system that transports large folded proteins containing a characteristic twin-arginine motif in their signal peptide across membranes.</text>
</comment>
<evidence type="ECO:0000256" key="2">
    <source>
        <dbReference type="ARBA" id="ARBA00022692"/>
    </source>
</evidence>
<dbReference type="AlphaFoldDB" id="A0AAV3T0S0"/>
<feature type="compositionally biased region" description="Acidic residues" evidence="6">
    <location>
        <begin position="104"/>
        <end position="119"/>
    </location>
</feature>
<evidence type="ECO:0000256" key="1">
    <source>
        <dbReference type="ARBA" id="ARBA00004141"/>
    </source>
</evidence>
<dbReference type="Proteomes" id="UP001500194">
    <property type="component" value="Unassembled WGS sequence"/>
</dbReference>
<comment type="similarity">
    <text evidence="5">Belongs to the TatC family.</text>
</comment>
<dbReference type="InterPro" id="IPR002033">
    <property type="entry name" value="TatC"/>
</dbReference>